<dbReference type="AlphaFoldDB" id="A0A3E0WSH5"/>
<proteinExistence type="predicted"/>
<sequence length="214" mass="24269">MPPEVESMGGAVIGEREILRNLDNVQRQQLPFATAMALTRTAMGGRESVMASMPDQLDRPTPFTKRGIAYRRATKRNLQAAIFVRPTQEQYLRYQVDGGTRRPSGQAIPVPTSNMRKNAYGNMPKGKVKRLLSNRQKYFSGTPRGGQGGAGIWERVGTRSRRGGQRIRMLVSWESQARYADRPFKFYETAYAAVRRNYARNLRDAVERALRTAR</sequence>
<dbReference type="Proteomes" id="UP000256763">
    <property type="component" value="Unassembled WGS sequence"/>
</dbReference>
<accession>A0A3E0WSH5</accession>
<protein>
    <submittedName>
        <fullName evidence="1">Uncharacterized protein</fullName>
    </submittedName>
</protein>
<keyword evidence="2" id="KW-1185">Reference proteome</keyword>
<organism evidence="1 2">
    <name type="scientific">Alkalilimnicola ehrlichii</name>
    <dbReference type="NCBI Taxonomy" id="351052"/>
    <lineage>
        <taxon>Bacteria</taxon>
        <taxon>Pseudomonadati</taxon>
        <taxon>Pseudomonadota</taxon>
        <taxon>Gammaproteobacteria</taxon>
        <taxon>Chromatiales</taxon>
        <taxon>Ectothiorhodospiraceae</taxon>
        <taxon>Alkalilimnicola</taxon>
    </lineage>
</organism>
<gene>
    <name evidence="1" type="ORF">CAL65_13640</name>
</gene>
<comment type="caution">
    <text evidence="1">The sequence shown here is derived from an EMBL/GenBank/DDBJ whole genome shotgun (WGS) entry which is preliminary data.</text>
</comment>
<reference evidence="2" key="1">
    <citation type="submission" date="2017-05" db="EMBL/GenBank/DDBJ databases">
        <authorList>
            <person name="Sharma S."/>
            <person name="Sidhu C."/>
            <person name="Pinnaka A.K."/>
        </authorList>
    </citation>
    <scope>NUCLEOTIDE SEQUENCE [LARGE SCALE GENOMIC DNA]</scope>
    <source>
        <strain evidence="2">AK93</strain>
    </source>
</reference>
<evidence type="ECO:0000313" key="1">
    <source>
        <dbReference type="EMBL" id="RFA35143.1"/>
    </source>
</evidence>
<dbReference type="OrthoDB" id="6871774at2"/>
<dbReference type="EMBL" id="NFZW01000013">
    <property type="protein sequence ID" value="RFA35143.1"/>
    <property type="molecule type" value="Genomic_DNA"/>
</dbReference>
<name>A0A3E0WSH5_9GAMM</name>
<evidence type="ECO:0000313" key="2">
    <source>
        <dbReference type="Proteomes" id="UP000256763"/>
    </source>
</evidence>
<dbReference type="RefSeq" id="WP_116304300.1">
    <property type="nucleotide sequence ID" value="NZ_NFZV01000051.1"/>
</dbReference>